<keyword evidence="1" id="KW-1133">Transmembrane helix</keyword>
<keyword evidence="5" id="KW-1185">Reference proteome</keyword>
<comment type="caution">
    <text evidence="3">The sequence shown here is derived from an EMBL/GenBank/DDBJ whole genome shotgun (WGS) entry which is preliminary data.</text>
</comment>
<organism evidence="3 4">
    <name type="scientific">Idiomarina abyssalis</name>
    <dbReference type="NCBI Taxonomy" id="86102"/>
    <lineage>
        <taxon>Bacteria</taxon>
        <taxon>Pseudomonadati</taxon>
        <taxon>Pseudomonadota</taxon>
        <taxon>Gammaproteobacteria</taxon>
        <taxon>Alteromonadales</taxon>
        <taxon>Idiomarinaceae</taxon>
        <taxon>Idiomarina</taxon>
    </lineage>
</organism>
<feature type="transmembrane region" description="Helical" evidence="1">
    <location>
        <begin position="27"/>
        <end position="45"/>
    </location>
</feature>
<dbReference type="AlphaFoldDB" id="A0A8I1GF29"/>
<dbReference type="EMBL" id="JAEMOS010000002">
    <property type="protein sequence ID" value="MBJ7265468.1"/>
    <property type="molecule type" value="Genomic_DNA"/>
</dbReference>
<gene>
    <name evidence="2" type="ORF">JHC10_00785</name>
    <name evidence="3" type="ORF">JHC11_12755</name>
</gene>
<name>A0A8I1GF29_9GAMM</name>
<proteinExistence type="predicted"/>
<accession>A0A8I1GF29</accession>
<evidence type="ECO:0000313" key="4">
    <source>
        <dbReference type="Proteomes" id="UP000621390"/>
    </source>
</evidence>
<evidence type="ECO:0000313" key="3">
    <source>
        <dbReference type="EMBL" id="MBJ7316858.1"/>
    </source>
</evidence>
<evidence type="ECO:0000313" key="5">
    <source>
        <dbReference type="Proteomes" id="UP000655994"/>
    </source>
</evidence>
<dbReference type="RefSeq" id="WP_199493266.1">
    <property type="nucleotide sequence ID" value="NZ_JAEMOP010000009.1"/>
</dbReference>
<feature type="transmembrane region" description="Helical" evidence="1">
    <location>
        <begin position="128"/>
        <end position="146"/>
    </location>
</feature>
<evidence type="ECO:0000256" key="1">
    <source>
        <dbReference type="SAM" id="Phobius"/>
    </source>
</evidence>
<keyword evidence="1" id="KW-0812">Transmembrane</keyword>
<feature type="transmembrane region" description="Helical" evidence="1">
    <location>
        <begin position="57"/>
        <end position="82"/>
    </location>
</feature>
<keyword evidence="1" id="KW-0472">Membrane</keyword>
<protein>
    <submittedName>
        <fullName evidence="3">Uncharacterized protein</fullName>
    </submittedName>
</protein>
<dbReference type="Proteomes" id="UP000655994">
    <property type="component" value="Unassembled WGS sequence"/>
</dbReference>
<reference evidence="3 5" key="1">
    <citation type="submission" date="2020-09" db="EMBL/GenBank/DDBJ databases">
        <title>Draft Genomes of Bacterial Isolates from North Pond Shallow Sediments.</title>
        <authorList>
            <person name="Kiel Reese B."/>
            <person name="Mullis M."/>
            <person name="Weisend R.E."/>
        </authorList>
    </citation>
    <scope>NUCLEOTIDE SEQUENCE</scope>
    <source>
        <strain evidence="3">KJE-2</strain>
        <strain evidence="2 5">KJE-3</strain>
    </source>
</reference>
<sequence length="190" mass="21591">MDDEQKNNITELVDFVVWFFYQVKRAALYYGSLWPLLVLVLPYLVSLAVDDVSADDVLMFLVDISPQVYFTCLTVVVLVVLLRVKKFSRILMAVFTALASYNGTYQKDKKAPNTTTEQFDAIEEIKRWYAPIITFAVAASLAWVTLNASLDNFVKDSSFEHLKQTVSTLEKRIRKIEGNSPEVQMTDGEG</sequence>
<dbReference type="Proteomes" id="UP000621390">
    <property type="component" value="Unassembled WGS sequence"/>
</dbReference>
<evidence type="ECO:0000313" key="2">
    <source>
        <dbReference type="EMBL" id="MBJ7265468.1"/>
    </source>
</evidence>
<dbReference type="EMBL" id="JAEMOP010000009">
    <property type="protein sequence ID" value="MBJ7316858.1"/>
    <property type="molecule type" value="Genomic_DNA"/>
</dbReference>